<dbReference type="GO" id="GO:0016607">
    <property type="term" value="C:nuclear speck"/>
    <property type="evidence" value="ECO:0007669"/>
    <property type="project" value="UniProtKB-SubCell"/>
</dbReference>
<dbReference type="GO" id="GO:0003713">
    <property type="term" value="F:transcription coactivator activity"/>
    <property type="evidence" value="ECO:0007669"/>
    <property type="project" value="InterPro"/>
</dbReference>
<dbReference type="GO" id="GO:0007221">
    <property type="term" value="P:positive regulation of transcription of Notch receptor target"/>
    <property type="evidence" value="ECO:0007669"/>
    <property type="project" value="InterPro"/>
</dbReference>
<dbReference type="Proteomes" id="UP000499080">
    <property type="component" value="Unassembled WGS sequence"/>
</dbReference>
<dbReference type="OrthoDB" id="5982619at2759"/>
<feature type="domain" description="Neurogenic mastermind-like N-terminal" evidence="8">
    <location>
        <begin position="7"/>
        <end position="66"/>
    </location>
</feature>
<dbReference type="AlphaFoldDB" id="A0A4Y2KM03"/>
<dbReference type="InterPro" id="IPR046369">
    <property type="entry name" value="MAML1-3"/>
</dbReference>
<dbReference type="Pfam" id="PF09596">
    <property type="entry name" value="MamL-1"/>
    <property type="match status" value="1"/>
</dbReference>
<keyword evidence="7" id="KW-0539">Nucleus</keyword>
<protein>
    <recommendedName>
        <fullName evidence="8">Neurogenic mastermind-like N-terminal domain-containing protein</fullName>
    </recommendedName>
</protein>
<evidence type="ECO:0000256" key="6">
    <source>
        <dbReference type="ARBA" id="ARBA00023163"/>
    </source>
</evidence>
<comment type="caution">
    <text evidence="9">The sequence shown here is derived from an EMBL/GenBank/DDBJ whole genome shotgun (WGS) entry which is preliminary data.</text>
</comment>
<keyword evidence="4" id="KW-0805">Transcription regulation</keyword>
<evidence type="ECO:0000256" key="3">
    <source>
        <dbReference type="ARBA" id="ARBA00022976"/>
    </source>
</evidence>
<dbReference type="Gene3D" id="6.10.250.970">
    <property type="match status" value="1"/>
</dbReference>
<dbReference type="SMART" id="SM01275">
    <property type="entry name" value="MamL-1"/>
    <property type="match status" value="1"/>
</dbReference>
<evidence type="ECO:0000256" key="2">
    <source>
        <dbReference type="ARBA" id="ARBA00008081"/>
    </source>
</evidence>
<comment type="subcellular location">
    <subcellularLocation>
        <location evidence="1">Nucleus speckle</location>
    </subcellularLocation>
</comment>
<dbReference type="PANTHER" id="PTHR15692:SF20">
    <property type="entry name" value="NEUROGENIC MASTERMIND-LIKE N-TERMINAL DOMAIN-CONTAINING PROTEIN"/>
    <property type="match status" value="1"/>
</dbReference>
<keyword evidence="3" id="KW-0914">Notch signaling pathway</keyword>
<evidence type="ECO:0000256" key="1">
    <source>
        <dbReference type="ARBA" id="ARBA00004324"/>
    </source>
</evidence>
<dbReference type="InterPro" id="IPR019082">
    <property type="entry name" value="Mastermind-like_N"/>
</dbReference>
<keyword evidence="5" id="KW-0010">Activator</keyword>
<evidence type="ECO:0000313" key="9">
    <source>
        <dbReference type="EMBL" id="GBN02617.1"/>
    </source>
</evidence>
<organism evidence="9 10">
    <name type="scientific">Araneus ventricosus</name>
    <name type="common">Orbweaver spider</name>
    <name type="synonym">Epeira ventricosa</name>
    <dbReference type="NCBI Taxonomy" id="182803"/>
    <lineage>
        <taxon>Eukaryota</taxon>
        <taxon>Metazoa</taxon>
        <taxon>Ecdysozoa</taxon>
        <taxon>Arthropoda</taxon>
        <taxon>Chelicerata</taxon>
        <taxon>Arachnida</taxon>
        <taxon>Araneae</taxon>
        <taxon>Araneomorphae</taxon>
        <taxon>Entelegynae</taxon>
        <taxon>Araneoidea</taxon>
        <taxon>Araneidae</taxon>
        <taxon>Araneus</taxon>
    </lineage>
</organism>
<dbReference type="InterPro" id="IPR046370">
    <property type="entry name" value="MAML_N_sf"/>
</dbReference>
<evidence type="ECO:0000256" key="5">
    <source>
        <dbReference type="ARBA" id="ARBA00023159"/>
    </source>
</evidence>
<reference evidence="9 10" key="1">
    <citation type="journal article" date="2019" name="Sci. Rep.">
        <title>Orb-weaving spider Araneus ventricosus genome elucidates the spidroin gene catalogue.</title>
        <authorList>
            <person name="Kono N."/>
            <person name="Nakamura H."/>
            <person name="Ohtoshi R."/>
            <person name="Moran D.A.P."/>
            <person name="Shinohara A."/>
            <person name="Yoshida Y."/>
            <person name="Fujiwara M."/>
            <person name="Mori M."/>
            <person name="Tomita M."/>
            <person name="Arakawa K."/>
        </authorList>
    </citation>
    <scope>NUCLEOTIDE SEQUENCE [LARGE SCALE GENOMIC DNA]</scope>
</reference>
<keyword evidence="10" id="KW-1185">Reference proteome</keyword>
<evidence type="ECO:0000259" key="8">
    <source>
        <dbReference type="SMART" id="SM01275"/>
    </source>
</evidence>
<evidence type="ECO:0000256" key="4">
    <source>
        <dbReference type="ARBA" id="ARBA00023015"/>
    </source>
</evidence>
<comment type="similarity">
    <text evidence="2">Belongs to the mastermind family.</text>
</comment>
<keyword evidence="6" id="KW-0804">Transcription</keyword>
<evidence type="ECO:0000313" key="10">
    <source>
        <dbReference type="Proteomes" id="UP000499080"/>
    </source>
</evidence>
<dbReference type="EMBL" id="BGPR01004717">
    <property type="protein sequence ID" value="GBN02617.1"/>
    <property type="molecule type" value="Genomic_DNA"/>
</dbReference>
<gene>
    <name evidence="9" type="ORF">AVEN_179871_1</name>
</gene>
<proteinExistence type="inferred from homology"/>
<evidence type="ECO:0000256" key="7">
    <source>
        <dbReference type="ARBA" id="ARBA00023242"/>
    </source>
</evidence>
<accession>A0A4Y2KM03</accession>
<dbReference type="PANTHER" id="PTHR15692">
    <property type="entry name" value="MASTERMIND-LIKE"/>
    <property type="match status" value="1"/>
</dbReference>
<sequence length="168" mass="19502">MGDVLTPKRQTVVDRLKRRFDLYRRHQNDCVPRYEQAANCLYENQRQDTIVLKQRFLESKAKKAKSKNDHHRTYKDTVSDGSKTQLVYSFSPYLSIGCTDQNAVEQISCIKYIENSPVVLISSSLAVISFNEMTPQNMKTMTMKRGQKKNDQKSKKLCKSNTHTIDIF</sequence>
<name>A0A4Y2KM03_ARAVE</name>